<feature type="domain" description="Methyltransferase" evidence="2">
    <location>
        <begin position="60"/>
        <end position="162"/>
    </location>
</feature>
<dbReference type="InterPro" id="IPR029063">
    <property type="entry name" value="SAM-dependent_MTases_sf"/>
</dbReference>
<dbReference type="InterPro" id="IPR041698">
    <property type="entry name" value="Methyltransf_25"/>
</dbReference>
<keyword evidence="4" id="KW-1185">Reference proteome</keyword>
<protein>
    <submittedName>
        <fullName evidence="3">Class I SAM-dependent methyltransferase</fullName>
    </submittedName>
</protein>
<dbReference type="CDD" id="cd02440">
    <property type="entry name" value="AdoMet_MTases"/>
    <property type="match status" value="1"/>
</dbReference>
<evidence type="ECO:0000259" key="2">
    <source>
        <dbReference type="Pfam" id="PF13649"/>
    </source>
</evidence>
<dbReference type="PANTHER" id="PTHR43861">
    <property type="entry name" value="TRANS-ACONITATE 2-METHYLTRANSFERASE-RELATED"/>
    <property type="match status" value="1"/>
</dbReference>
<evidence type="ECO:0000313" key="4">
    <source>
        <dbReference type="Proteomes" id="UP000608530"/>
    </source>
</evidence>
<reference evidence="3" key="1">
    <citation type="submission" date="2020-12" db="EMBL/GenBank/DDBJ databases">
        <title>Leucobacter sp. CAS1, isolated from Chromium sludge.</title>
        <authorList>
            <person name="Xu Z."/>
        </authorList>
    </citation>
    <scope>NUCLEOTIDE SEQUENCE</scope>
    <source>
        <strain evidence="3">CSA1</strain>
    </source>
</reference>
<proteinExistence type="predicted"/>
<dbReference type="AlphaFoldDB" id="A0A934Q7K4"/>
<name>A0A934Q7K4_9MICO</name>
<keyword evidence="3" id="KW-0489">Methyltransferase</keyword>
<dbReference type="Pfam" id="PF13649">
    <property type="entry name" value="Methyltransf_25"/>
    <property type="match status" value="1"/>
</dbReference>
<gene>
    <name evidence="3" type="ORF">JD276_03050</name>
</gene>
<dbReference type="SUPFAM" id="SSF53335">
    <property type="entry name" value="S-adenosyl-L-methionine-dependent methyltransferases"/>
    <property type="match status" value="1"/>
</dbReference>
<evidence type="ECO:0000313" key="3">
    <source>
        <dbReference type="EMBL" id="MBK0418012.1"/>
    </source>
</evidence>
<dbReference type="EMBL" id="JAEHOH010000003">
    <property type="protein sequence ID" value="MBK0418012.1"/>
    <property type="molecule type" value="Genomic_DNA"/>
</dbReference>
<comment type="caution">
    <text evidence="3">The sequence shown here is derived from an EMBL/GenBank/DDBJ whole genome shotgun (WGS) entry which is preliminary data.</text>
</comment>
<dbReference type="GO" id="GO:0008168">
    <property type="term" value="F:methyltransferase activity"/>
    <property type="evidence" value="ECO:0007669"/>
    <property type="project" value="UniProtKB-KW"/>
</dbReference>
<keyword evidence="1" id="KW-0808">Transferase</keyword>
<dbReference type="Proteomes" id="UP000608530">
    <property type="component" value="Unassembled WGS sequence"/>
</dbReference>
<dbReference type="Gene3D" id="3.40.50.150">
    <property type="entry name" value="Vaccinia Virus protein VP39"/>
    <property type="match status" value="1"/>
</dbReference>
<evidence type="ECO:0000256" key="1">
    <source>
        <dbReference type="ARBA" id="ARBA00022679"/>
    </source>
</evidence>
<accession>A0A934Q7K4</accession>
<organism evidence="3 4">
    <name type="scientific">Leucobacter chromiisoli</name>
    <dbReference type="NCBI Taxonomy" id="2796471"/>
    <lineage>
        <taxon>Bacteria</taxon>
        <taxon>Bacillati</taxon>
        <taxon>Actinomycetota</taxon>
        <taxon>Actinomycetes</taxon>
        <taxon>Micrococcales</taxon>
        <taxon>Microbacteriaceae</taxon>
        <taxon>Leucobacter</taxon>
    </lineage>
</organism>
<dbReference type="GO" id="GO:0032259">
    <property type="term" value="P:methylation"/>
    <property type="evidence" value="ECO:0007669"/>
    <property type="project" value="UniProtKB-KW"/>
</dbReference>
<sequence length="224" mass="24072">MQSENEGRAAYSHLWDRLRAEDPEHSARYAQRWRDLAAEGRDLDGEARLVAALAAPGSAVLDAGCGQGRLGGYLSERGYRVAGVDLDEHLIAEARRAFPRAEWRVGDLAEFTYPSLDAAGAGSREARGFDAIVSAGNVLTFLDPAARRPALQGLRGALAPRGRLVTGFGAGRGYGFDEYAEDLAAAGLAVQHRFSTWDLRPFEADSDFLVCISAVVPPADDARP</sequence>
<dbReference type="RefSeq" id="WP_200113799.1">
    <property type="nucleotide sequence ID" value="NZ_JAEHOH010000003.1"/>
</dbReference>